<evidence type="ECO:0000313" key="1">
    <source>
        <dbReference type="EMBL" id="SEL94456.1"/>
    </source>
</evidence>
<dbReference type="InterPro" id="IPR010921">
    <property type="entry name" value="Trp_repressor/repl_initiator"/>
</dbReference>
<keyword evidence="2" id="KW-1185">Reference proteome</keyword>
<evidence type="ECO:0000313" key="2">
    <source>
        <dbReference type="Proteomes" id="UP000199297"/>
    </source>
</evidence>
<organism evidence="1 2">
    <name type="scientific">Colwellia chukchiensis</name>
    <dbReference type="NCBI Taxonomy" id="641665"/>
    <lineage>
        <taxon>Bacteria</taxon>
        <taxon>Pseudomonadati</taxon>
        <taxon>Pseudomonadota</taxon>
        <taxon>Gammaproteobacteria</taxon>
        <taxon>Alteromonadales</taxon>
        <taxon>Colwelliaceae</taxon>
        <taxon>Colwellia</taxon>
    </lineage>
</organism>
<dbReference type="SUPFAM" id="SSF48295">
    <property type="entry name" value="TrpR-like"/>
    <property type="match status" value="1"/>
</dbReference>
<dbReference type="GO" id="GO:0043565">
    <property type="term" value="F:sequence-specific DNA binding"/>
    <property type="evidence" value="ECO:0007669"/>
    <property type="project" value="InterPro"/>
</dbReference>
<dbReference type="GO" id="GO:0004803">
    <property type="term" value="F:transposase activity"/>
    <property type="evidence" value="ECO:0007669"/>
    <property type="project" value="InterPro"/>
</dbReference>
<dbReference type="Pfam" id="PF01527">
    <property type="entry name" value="HTH_Tnp_1"/>
    <property type="match status" value="1"/>
</dbReference>
<dbReference type="RefSeq" id="WP_085286215.1">
    <property type="nucleotide sequence ID" value="NZ_FOBI01000038.1"/>
</dbReference>
<proteinExistence type="predicted"/>
<sequence length="124" mass="13913">MPVLKQSDVRRAFSPEFKWQLVQESKERVLSVSELARKYDVNTNQVFRWVREVNVGKALWVRRAKGEVDTPVAPTPFLPVSVRAIEAVPVLHKPAITVSFCSGHQLVLHEATPGMLQQLVAALS</sequence>
<dbReference type="GO" id="GO:0006313">
    <property type="term" value="P:DNA transposition"/>
    <property type="evidence" value="ECO:0007669"/>
    <property type="project" value="InterPro"/>
</dbReference>
<dbReference type="EMBL" id="FOBI01000038">
    <property type="protein sequence ID" value="SEL94456.1"/>
    <property type="molecule type" value="Genomic_DNA"/>
</dbReference>
<dbReference type="AlphaFoldDB" id="A0A1H7UCD5"/>
<dbReference type="InterPro" id="IPR002514">
    <property type="entry name" value="Transposase_8"/>
</dbReference>
<reference evidence="2" key="1">
    <citation type="submission" date="2016-10" db="EMBL/GenBank/DDBJ databases">
        <authorList>
            <person name="Varghese N."/>
            <person name="Submissions S."/>
        </authorList>
    </citation>
    <scope>NUCLEOTIDE SEQUENCE [LARGE SCALE GENOMIC DNA]</scope>
    <source>
        <strain evidence="2">CGMCC 1.9127</strain>
    </source>
</reference>
<protein>
    <submittedName>
        <fullName evidence="1">Transposase</fullName>
    </submittedName>
</protein>
<name>A0A1H7UCD5_9GAMM</name>
<dbReference type="OrthoDB" id="9774685at2"/>
<dbReference type="Proteomes" id="UP000199297">
    <property type="component" value="Unassembled WGS sequence"/>
</dbReference>
<dbReference type="Gene3D" id="1.10.10.60">
    <property type="entry name" value="Homeodomain-like"/>
    <property type="match status" value="1"/>
</dbReference>
<accession>A0A1H7UCD5</accession>
<gene>
    <name evidence="1" type="ORF">SAMN05216262_1381</name>
</gene>
<dbReference type="STRING" id="641665.GCA_002104455_02550"/>